<proteinExistence type="predicted"/>
<dbReference type="InterPro" id="IPR005184">
    <property type="entry name" value="DUF306_Meta_HslJ"/>
</dbReference>
<sequence>MPQQQELKGRAFVAESVSVQGKPRPMVGGTQVTLDFTEDGRLLAKAGCNMMGGRVATGDGRLKADSLEMTEMGCDRARHEQDTWLAGVIESGPAFRFDGTTLKLTSADTEIVLTAKKDLPLTGTQWQLESVTTGELAQSTQSTATLVFADNAVTVTTECNSGRAGYRMAGDRITFEPVGLTRKACPDELMQAEQAIVPVLDGEVTFRIKNESLELRHPSGNGLRLVHR</sequence>
<keyword evidence="3" id="KW-1185">Reference proteome</keyword>
<feature type="domain" description="DUF306" evidence="1">
    <location>
        <begin position="120"/>
        <end position="222"/>
    </location>
</feature>
<dbReference type="RefSeq" id="WP_209638544.1">
    <property type="nucleotide sequence ID" value="NZ_JAGINW010000001.1"/>
</dbReference>
<comment type="caution">
    <text evidence="2">The sequence shown here is derived from an EMBL/GenBank/DDBJ whole genome shotgun (WGS) entry which is preliminary data.</text>
</comment>
<dbReference type="PANTHER" id="PTHR35535">
    <property type="entry name" value="HEAT SHOCK PROTEIN HSLJ"/>
    <property type="match status" value="1"/>
</dbReference>
<dbReference type="InterPro" id="IPR053147">
    <property type="entry name" value="Hsp_HslJ-like"/>
</dbReference>
<organism evidence="2 3">
    <name type="scientific">Kibdelosporangium banguiense</name>
    <dbReference type="NCBI Taxonomy" id="1365924"/>
    <lineage>
        <taxon>Bacteria</taxon>
        <taxon>Bacillati</taxon>
        <taxon>Actinomycetota</taxon>
        <taxon>Actinomycetes</taxon>
        <taxon>Pseudonocardiales</taxon>
        <taxon>Pseudonocardiaceae</taxon>
        <taxon>Kibdelosporangium</taxon>
    </lineage>
</organism>
<evidence type="ECO:0000313" key="2">
    <source>
        <dbReference type="EMBL" id="MBP2322825.1"/>
    </source>
</evidence>
<name>A0ABS4TEJ2_9PSEU</name>
<accession>A0ABS4TEJ2</accession>
<evidence type="ECO:0000259" key="1">
    <source>
        <dbReference type="Pfam" id="PF03724"/>
    </source>
</evidence>
<protein>
    <submittedName>
        <fullName evidence="2">Heat shock protein HslJ</fullName>
    </submittedName>
</protein>
<dbReference type="InterPro" id="IPR038670">
    <property type="entry name" value="HslJ-like_sf"/>
</dbReference>
<dbReference type="PANTHER" id="PTHR35535:SF2">
    <property type="entry name" value="DUF306 DOMAIN-CONTAINING PROTEIN"/>
    <property type="match status" value="1"/>
</dbReference>
<gene>
    <name evidence="2" type="ORF">JOF56_003210</name>
</gene>
<keyword evidence="2" id="KW-0346">Stress response</keyword>
<dbReference type="Pfam" id="PF03724">
    <property type="entry name" value="META"/>
    <property type="match status" value="2"/>
</dbReference>
<dbReference type="Gene3D" id="2.40.128.270">
    <property type="match status" value="2"/>
</dbReference>
<dbReference type="EMBL" id="JAGINW010000001">
    <property type="protein sequence ID" value="MBP2322825.1"/>
    <property type="molecule type" value="Genomic_DNA"/>
</dbReference>
<evidence type="ECO:0000313" key="3">
    <source>
        <dbReference type="Proteomes" id="UP001519332"/>
    </source>
</evidence>
<feature type="domain" description="DUF306" evidence="1">
    <location>
        <begin position="5"/>
        <end position="114"/>
    </location>
</feature>
<dbReference type="Proteomes" id="UP001519332">
    <property type="component" value="Unassembled WGS sequence"/>
</dbReference>
<reference evidence="2 3" key="1">
    <citation type="submission" date="2021-03" db="EMBL/GenBank/DDBJ databases">
        <title>Sequencing the genomes of 1000 actinobacteria strains.</title>
        <authorList>
            <person name="Klenk H.-P."/>
        </authorList>
    </citation>
    <scope>NUCLEOTIDE SEQUENCE [LARGE SCALE GENOMIC DNA]</scope>
    <source>
        <strain evidence="2 3">DSM 46670</strain>
    </source>
</reference>